<evidence type="ECO:0000313" key="1">
    <source>
        <dbReference type="EMBL" id="ORZ08446.1"/>
    </source>
</evidence>
<gene>
    <name evidence="1" type="ORF">BCR42DRAFT_425152</name>
</gene>
<name>A0A1X2I3G1_9FUNG</name>
<accession>A0A1X2I3G1</accession>
<keyword evidence="2" id="KW-1185">Reference proteome</keyword>
<dbReference type="Proteomes" id="UP000193560">
    <property type="component" value="Unassembled WGS sequence"/>
</dbReference>
<reference evidence="1 2" key="1">
    <citation type="submission" date="2016-07" db="EMBL/GenBank/DDBJ databases">
        <title>Pervasive Adenine N6-methylation of Active Genes in Fungi.</title>
        <authorList>
            <consortium name="DOE Joint Genome Institute"/>
            <person name="Mondo S.J."/>
            <person name="Dannebaum R.O."/>
            <person name="Kuo R.C."/>
            <person name="Labutti K."/>
            <person name="Haridas S."/>
            <person name="Kuo A."/>
            <person name="Salamov A."/>
            <person name="Ahrendt S.R."/>
            <person name="Lipzen A."/>
            <person name="Sullivan W."/>
            <person name="Andreopoulos W.B."/>
            <person name="Clum A."/>
            <person name="Lindquist E."/>
            <person name="Daum C."/>
            <person name="Ramamoorthy G.K."/>
            <person name="Gryganskyi A."/>
            <person name="Culley D."/>
            <person name="Magnuson J.K."/>
            <person name="James T.Y."/>
            <person name="O'Malley M.A."/>
            <person name="Stajich J.E."/>
            <person name="Spatafora J.W."/>
            <person name="Visel A."/>
            <person name="Grigoriev I.V."/>
        </authorList>
    </citation>
    <scope>NUCLEOTIDE SEQUENCE [LARGE SCALE GENOMIC DNA]</scope>
    <source>
        <strain evidence="1 2">NRRL 1336</strain>
    </source>
</reference>
<comment type="caution">
    <text evidence="1">The sequence shown here is derived from an EMBL/GenBank/DDBJ whole genome shotgun (WGS) entry which is preliminary data.</text>
</comment>
<dbReference type="EMBL" id="MCGE01000031">
    <property type="protein sequence ID" value="ORZ08446.1"/>
    <property type="molecule type" value="Genomic_DNA"/>
</dbReference>
<evidence type="ECO:0000313" key="2">
    <source>
        <dbReference type="Proteomes" id="UP000193560"/>
    </source>
</evidence>
<protein>
    <submittedName>
        <fullName evidence="1">Uncharacterized protein</fullName>
    </submittedName>
</protein>
<organism evidence="1 2">
    <name type="scientific">Absidia repens</name>
    <dbReference type="NCBI Taxonomy" id="90262"/>
    <lineage>
        <taxon>Eukaryota</taxon>
        <taxon>Fungi</taxon>
        <taxon>Fungi incertae sedis</taxon>
        <taxon>Mucoromycota</taxon>
        <taxon>Mucoromycotina</taxon>
        <taxon>Mucoromycetes</taxon>
        <taxon>Mucorales</taxon>
        <taxon>Cunninghamellaceae</taxon>
        <taxon>Absidia</taxon>
    </lineage>
</organism>
<proteinExistence type="predicted"/>
<sequence length="84" mass="10327">MLLESLSKLNMNRYWEAHHLMSRQQQGQRWMQRLTSTMHLGRWYLVWCRKSANDIPEPSHGHWIGWRMNWCDDRVISKMLFLLV</sequence>
<dbReference type="AlphaFoldDB" id="A0A1X2I3G1"/>